<dbReference type="InterPro" id="IPR056816">
    <property type="entry name" value="ACR2/9/10_N"/>
</dbReference>
<dbReference type="Pfam" id="PF24926">
    <property type="entry name" value="ACT_ACR9_C"/>
    <property type="match status" value="1"/>
</dbReference>
<organism evidence="4 5">
    <name type="scientific">Thlaspi arvense</name>
    <name type="common">Field penny-cress</name>
    <dbReference type="NCBI Taxonomy" id="13288"/>
    <lineage>
        <taxon>Eukaryota</taxon>
        <taxon>Viridiplantae</taxon>
        <taxon>Streptophyta</taxon>
        <taxon>Embryophyta</taxon>
        <taxon>Tracheophyta</taxon>
        <taxon>Spermatophyta</taxon>
        <taxon>Magnoliopsida</taxon>
        <taxon>eudicotyledons</taxon>
        <taxon>Gunneridae</taxon>
        <taxon>Pentapetalae</taxon>
        <taxon>rosids</taxon>
        <taxon>malvids</taxon>
        <taxon>Brassicales</taxon>
        <taxon>Brassicaceae</taxon>
        <taxon>Thlaspideae</taxon>
        <taxon>Thlaspi</taxon>
    </lineage>
</organism>
<keyword evidence="5" id="KW-1185">Reference proteome</keyword>
<evidence type="ECO:0000256" key="2">
    <source>
        <dbReference type="RuleBase" id="RU369043"/>
    </source>
</evidence>
<dbReference type="Pfam" id="PF24914">
    <property type="entry name" value="ACR10_N"/>
    <property type="match status" value="1"/>
</dbReference>
<dbReference type="PANTHER" id="PTHR31096">
    <property type="entry name" value="ACT DOMAIN-CONTAINING PROTEIN ACR4-RELATED"/>
    <property type="match status" value="1"/>
</dbReference>
<evidence type="ECO:0000259" key="3">
    <source>
        <dbReference type="PROSITE" id="PS51671"/>
    </source>
</evidence>
<dbReference type="InterPro" id="IPR056805">
    <property type="entry name" value="ACT_ACR9/10_C"/>
</dbReference>
<reference evidence="4 5" key="1">
    <citation type="submission" date="2022-03" db="EMBL/GenBank/DDBJ databases">
        <authorList>
            <person name="Nunn A."/>
            <person name="Chopra R."/>
            <person name="Nunn A."/>
            <person name="Contreras Garrido A."/>
        </authorList>
    </citation>
    <scope>NUCLEOTIDE SEQUENCE [LARGE SCALE GENOMIC DNA]</scope>
</reference>
<dbReference type="GO" id="GO:0016597">
    <property type="term" value="F:amino acid binding"/>
    <property type="evidence" value="ECO:0007669"/>
    <property type="project" value="UniProtKB-UniRule"/>
</dbReference>
<accession>A0AAU9S7Q6</accession>
<name>A0AAU9S7Q6_THLAR</name>
<dbReference type="Proteomes" id="UP000836841">
    <property type="component" value="Chromosome 4"/>
</dbReference>
<dbReference type="EMBL" id="OU466860">
    <property type="protein sequence ID" value="CAH2058995.1"/>
    <property type="molecule type" value="Genomic_DNA"/>
</dbReference>
<comment type="function">
    <text evidence="2">Binds amino acids.</text>
</comment>
<dbReference type="SUPFAM" id="SSF55021">
    <property type="entry name" value="ACT-like"/>
    <property type="match status" value="3"/>
</dbReference>
<dbReference type="PANTHER" id="PTHR31096:SF23">
    <property type="entry name" value="ACT DOMAIN-CONTAINING PROTEIN ACR10"/>
    <property type="match status" value="1"/>
</dbReference>
<keyword evidence="1 2" id="KW-0677">Repeat</keyword>
<dbReference type="PROSITE" id="PS51671">
    <property type="entry name" value="ACT"/>
    <property type="match status" value="2"/>
</dbReference>
<gene>
    <name evidence="4" type="ORF">TAV2_LOCUS13120</name>
</gene>
<evidence type="ECO:0000256" key="1">
    <source>
        <dbReference type="ARBA" id="ARBA00022737"/>
    </source>
</evidence>
<dbReference type="InterPro" id="IPR002912">
    <property type="entry name" value="ACT_dom"/>
</dbReference>
<proteinExistence type="predicted"/>
<feature type="domain" description="ACT" evidence="3">
    <location>
        <begin position="247"/>
        <end position="328"/>
    </location>
</feature>
<dbReference type="AlphaFoldDB" id="A0AAU9S7Q6"/>
<dbReference type="InterPro" id="IPR045865">
    <property type="entry name" value="ACT-like_dom_sf"/>
</dbReference>
<evidence type="ECO:0000313" key="4">
    <source>
        <dbReference type="EMBL" id="CAH2058995.1"/>
    </source>
</evidence>
<protein>
    <recommendedName>
        <fullName evidence="2">ACT domain-containing protein ACR</fullName>
    </recommendedName>
    <alternativeName>
        <fullName evidence="2">Protein ACT DOMAIN REPEATS</fullName>
    </alternativeName>
</protein>
<sequence length="412" mass="46146">MGILSDDVVIIRQSEKEGDPSVITINCPDKTGLGCDLCRIILFFGLNIVRGDVSTDGKWCYLVFWVIGKPNTRWNLLKMRLAEASPSFSWAFGISRCYLSDSELQPPKLPDLFLLKLGCSDRKGLLYDVTEVLYKLEINIEKVKISTTPDGKVMDLFFVTDTRELLGTGKRRDEVYECLRDAVGDSVMSYDIELVGPEITARSQASSSVAEALFSSDVSGEHPSGLLHTSSSVSIAVDNSLSPAHTLVQITCQDHKGLLYDIMRTFKDFNIQISYGRFTIKRGTNCEIDLFIVQSDGRKILDSSKQDALISRLKAELQQPLRVVIMNRGPDTQLLVTNPVELSGKGRPQVFHDIAVALKKINTCIFSAEIGRHVTGDREWEVYKVLINEDGSLPVWRSKIEEQVWNTLMGWE</sequence>
<dbReference type="Pfam" id="PF24931">
    <property type="entry name" value="ACT_ACR9_3rd"/>
    <property type="match status" value="1"/>
</dbReference>
<dbReference type="Pfam" id="PF01842">
    <property type="entry name" value="ACT"/>
    <property type="match status" value="1"/>
</dbReference>
<dbReference type="InterPro" id="IPR040217">
    <property type="entry name" value="ACR1-12"/>
</dbReference>
<dbReference type="Gene3D" id="3.30.70.260">
    <property type="match status" value="1"/>
</dbReference>
<evidence type="ECO:0000313" key="5">
    <source>
        <dbReference type="Proteomes" id="UP000836841"/>
    </source>
</evidence>
<feature type="domain" description="ACT" evidence="3">
    <location>
        <begin position="114"/>
        <end position="197"/>
    </location>
</feature>